<evidence type="ECO:0000313" key="10">
    <source>
        <dbReference type="Proteomes" id="UP000032544"/>
    </source>
</evidence>
<name>A0A0D8JD15_9BACT</name>
<dbReference type="GO" id="GO:0030246">
    <property type="term" value="F:carbohydrate binding"/>
    <property type="evidence" value="ECO:0007669"/>
    <property type="project" value="InterPro"/>
</dbReference>
<dbReference type="InterPro" id="IPR014718">
    <property type="entry name" value="GH-type_carb-bd"/>
</dbReference>
<evidence type="ECO:0000256" key="4">
    <source>
        <dbReference type="ARBA" id="ARBA00022837"/>
    </source>
</evidence>
<dbReference type="Pfam" id="PF14508">
    <property type="entry name" value="GH97_N"/>
    <property type="match status" value="1"/>
</dbReference>
<dbReference type="PANTHER" id="PTHR35803:SF2">
    <property type="entry name" value="RETAINING ALPHA-GALACTOSIDASE"/>
    <property type="match status" value="1"/>
</dbReference>
<evidence type="ECO:0000259" key="6">
    <source>
        <dbReference type="Pfam" id="PF10566"/>
    </source>
</evidence>
<protein>
    <recommendedName>
        <fullName evidence="11">Alpha-glucosidase</fullName>
    </recommendedName>
</protein>
<feature type="domain" description="Glycosyl-hydrolase 97 N-terminal" evidence="7">
    <location>
        <begin position="24"/>
        <end position="281"/>
    </location>
</feature>
<dbReference type="Gene3D" id="2.60.40.1180">
    <property type="entry name" value="Golgi alpha-mannosidase II"/>
    <property type="match status" value="1"/>
</dbReference>
<keyword evidence="10" id="KW-1185">Reference proteome</keyword>
<evidence type="ECO:0000256" key="2">
    <source>
        <dbReference type="ARBA" id="ARBA00011245"/>
    </source>
</evidence>
<dbReference type="RefSeq" id="WP_045026014.1">
    <property type="nucleotide sequence ID" value="NZ_JRHC01000001.1"/>
</dbReference>
<dbReference type="PANTHER" id="PTHR35803">
    <property type="entry name" value="GLUCAN 1,4-ALPHA-GLUCOSIDASE SUSB-RELATED"/>
    <property type="match status" value="1"/>
</dbReference>
<feature type="domain" description="Glycosyl-hydrolase 97 catalytic" evidence="6">
    <location>
        <begin position="301"/>
        <end position="453"/>
    </location>
</feature>
<keyword evidence="4" id="KW-0106">Calcium</keyword>
<evidence type="ECO:0000313" key="9">
    <source>
        <dbReference type="EMBL" id="KJF44456.1"/>
    </source>
</evidence>
<dbReference type="InterPro" id="IPR013780">
    <property type="entry name" value="Glyco_hydro_b"/>
</dbReference>
<organism evidence="9 10">
    <name type="scientific">Draconibacterium sediminis</name>
    <dbReference type="NCBI Taxonomy" id="1544798"/>
    <lineage>
        <taxon>Bacteria</taxon>
        <taxon>Pseudomonadati</taxon>
        <taxon>Bacteroidota</taxon>
        <taxon>Bacteroidia</taxon>
        <taxon>Marinilabiliales</taxon>
        <taxon>Prolixibacteraceae</taxon>
        <taxon>Draconibacterium</taxon>
    </lineage>
</organism>
<dbReference type="InterPro" id="IPR019563">
    <property type="entry name" value="GH97_catalytic"/>
</dbReference>
<comment type="subunit">
    <text evidence="2">Monomer.</text>
</comment>
<comment type="caution">
    <text evidence="9">The sequence shown here is derived from an EMBL/GenBank/DDBJ whole genome shotgun (WGS) entry which is preliminary data.</text>
</comment>
<keyword evidence="3" id="KW-0378">Hydrolase</keyword>
<gene>
    <name evidence="9" type="ORF">LH29_02910</name>
</gene>
<evidence type="ECO:0000259" key="7">
    <source>
        <dbReference type="Pfam" id="PF14508"/>
    </source>
</evidence>
<dbReference type="OrthoDB" id="1109141at2"/>
<dbReference type="InterPro" id="IPR013785">
    <property type="entry name" value="Aldolase_TIM"/>
</dbReference>
<sequence length="649" mass="73900">MKRITLLITLVALVFSLSAREYSLESPSGKIQVKVNIDETVTYSVLLNGTPIVAPSQISMELNDGTVWGVDAKVRKTKTNSVSQVLTPVVQRKSATIKDEYKELTLTFKGYALQFRAYDDGAAYRWVSDKDGEYKVKSELATFVFPADNKLWFPEEESMMTHQEREYLRETLSNIGSDRFASTGLLVDCGNGVKTYISESNLMDYPGMYLRGCDDNKYALIGKYPGVVLETEQLRDRDVKPTKYADYIAECSGPREFPWRAIVITENDGQLIETEMIYKLAPECRLENTGWIKPGKVAWDWWNANNIYGVDFVAGVNTETYKYYIDFASEYGLEYIILDEGWYVLSDIMKLEKDIDVKEIIDYGKEKNVDVILWVVWKAMDDKLEEALDQFQAWGAKGIKMDFMQRDDQWMVNFYEKIARKCAEHNLLVDFHGAYKPSGLDRAYPNVISYEGVKGLENAKWSNLPDPEHDVTLPFIRMVAGAMDYTPGAMINKTKENFAQVFTEPMSQGTRCHQLALYPVFESPLQMLADNPSNYYREPECMEFLAAVPSVWDDTQVLEAKVSDYVAVARRSGDKWFVGALTDWNPREMELKLDFLGDGTYTMKVWKDGLNADKHAADFAQETVEVTSESTVNVKMAPGGGWVAIIEKK</sequence>
<reference evidence="9 10" key="1">
    <citation type="submission" date="2014-09" db="EMBL/GenBank/DDBJ databases">
        <title>Draft Genome Sequence of Draconibacterium sp. JN14CK-3.</title>
        <authorList>
            <person name="Dong C."/>
            <person name="Lai Q."/>
            <person name="Shao Z."/>
        </authorList>
    </citation>
    <scope>NUCLEOTIDE SEQUENCE [LARGE SCALE GENOMIC DNA]</scope>
    <source>
        <strain evidence="9 10">JN14CK-3</strain>
    </source>
</reference>
<dbReference type="Gene3D" id="3.20.20.70">
    <property type="entry name" value="Aldolase class I"/>
    <property type="match status" value="1"/>
</dbReference>
<evidence type="ECO:0000256" key="5">
    <source>
        <dbReference type="ARBA" id="ARBA00023295"/>
    </source>
</evidence>
<dbReference type="AlphaFoldDB" id="A0A0D8JD15"/>
<dbReference type="GO" id="GO:0016798">
    <property type="term" value="F:hydrolase activity, acting on glycosyl bonds"/>
    <property type="evidence" value="ECO:0007669"/>
    <property type="project" value="UniProtKB-KW"/>
</dbReference>
<dbReference type="EMBL" id="JRHC01000001">
    <property type="protein sequence ID" value="KJF44456.1"/>
    <property type="molecule type" value="Genomic_DNA"/>
</dbReference>
<keyword evidence="5" id="KW-0326">Glycosidase</keyword>
<dbReference type="Gene3D" id="2.70.98.10">
    <property type="match status" value="1"/>
</dbReference>
<evidence type="ECO:0008006" key="11">
    <source>
        <dbReference type="Google" id="ProtNLM"/>
    </source>
</evidence>
<dbReference type="InterPro" id="IPR029486">
    <property type="entry name" value="GH97_N"/>
</dbReference>
<dbReference type="InterPro" id="IPR052720">
    <property type="entry name" value="Glycosyl_hydrolase_97"/>
</dbReference>
<dbReference type="Pfam" id="PF10566">
    <property type="entry name" value="Glyco_hydro_97"/>
    <property type="match status" value="1"/>
</dbReference>
<dbReference type="PATRIC" id="fig|1544798.3.peg.602"/>
<feature type="domain" description="Glycosyl-hydrolase 97 C-terminal oligomerisation" evidence="8">
    <location>
        <begin position="551"/>
        <end position="646"/>
    </location>
</feature>
<dbReference type="InterPro" id="IPR017853">
    <property type="entry name" value="GH"/>
</dbReference>
<accession>A0A0D8JD15</accession>
<evidence type="ECO:0000259" key="8">
    <source>
        <dbReference type="Pfam" id="PF14509"/>
    </source>
</evidence>
<dbReference type="Proteomes" id="UP000032544">
    <property type="component" value="Unassembled WGS sequence"/>
</dbReference>
<dbReference type="SUPFAM" id="SSF51445">
    <property type="entry name" value="(Trans)glycosidases"/>
    <property type="match status" value="1"/>
</dbReference>
<dbReference type="Pfam" id="PF14509">
    <property type="entry name" value="GH97_C"/>
    <property type="match status" value="1"/>
</dbReference>
<evidence type="ECO:0000256" key="3">
    <source>
        <dbReference type="ARBA" id="ARBA00022801"/>
    </source>
</evidence>
<comment type="cofactor">
    <cofactor evidence="1">
        <name>Ca(2+)</name>
        <dbReference type="ChEBI" id="CHEBI:29108"/>
    </cofactor>
</comment>
<evidence type="ECO:0000256" key="1">
    <source>
        <dbReference type="ARBA" id="ARBA00001913"/>
    </source>
</evidence>
<proteinExistence type="predicted"/>
<dbReference type="STRING" id="1544798.LH29_02910"/>
<dbReference type="InterPro" id="IPR029483">
    <property type="entry name" value="GH97_C"/>
</dbReference>